<protein>
    <submittedName>
        <fullName evidence="2">Uncharacterized protein</fullName>
    </submittedName>
</protein>
<evidence type="ECO:0000313" key="3">
    <source>
        <dbReference type="Proteomes" id="UP000831467"/>
    </source>
</evidence>
<evidence type="ECO:0000313" key="2">
    <source>
        <dbReference type="EMBL" id="UPL09815.1"/>
    </source>
</evidence>
<organism evidence="2 3">
    <name type="scientific">Microbacterium sufflavum</name>
    <dbReference type="NCBI Taxonomy" id="2851649"/>
    <lineage>
        <taxon>Bacteria</taxon>
        <taxon>Bacillati</taxon>
        <taxon>Actinomycetota</taxon>
        <taxon>Actinomycetes</taxon>
        <taxon>Micrococcales</taxon>
        <taxon>Microbacteriaceae</taxon>
        <taxon>Microbacterium</taxon>
    </lineage>
</organism>
<gene>
    <name evidence="2" type="ORF">KV394_01265</name>
</gene>
<feature type="transmembrane region" description="Helical" evidence="1">
    <location>
        <begin position="12"/>
        <end position="31"/>
    </location>
</feature>
<name>A0ABY4IDN3_9MICO</name>
<dbReference type="Proteomes" id="UP000831467">
    <property type="component" value="Chromosome"/>
</dbReference>
<evidence type="ECO:0000256" key="1">
    <source>
        <dbReference type="SAM" id="Phobius"/>
    </source>
</evidence>
<dbReference type="RefSeq" id="WP_168387200.1">
    <property type="nucleotide sequence ID" value="NZ_CP078076.1"/>
</dbReference>
<dbReference type="EMBL" id="CP078076">
    <property type="protein sequence ID" value="UPL09815.1"/>
    <property type="molecule type" value="Genomic_DNA"/>
</dbReference>
<reference evidence="2 3" key="1">
    <citation type="submission" date="2021-06" db="EMBL/GenBank/DDBJ databases">
        <title>Genome-based taxonomic framework of Microbacterium strains isolated from marine environment, the description of four new species and reclassification of four preexisting species.</title>
        <authorList>
            <person name="Lee S.D."/>
            <person name="Kim S.-M."/>
            <person name="Byeon Y.-S."/>
            <person name="Yang H.L."/>
            <person name="Kim I.S."/>
        </authorList>
    </citation>
    <scope>NUCLEOTIDE SEQUENCE [LARGE SCALE GENOMIC DNA]</scope>
    <source>
        <strain evidence="2 3">SSW1-51</strain>
    </source>
</reference>
<sequence length="50" mass="5260">MARVGGRSIGMSWVAGVICTVIIGGLLWLSLPMMPVLAQFFGDALRSALP</sequence>
<keyword evidence="3" id="KW-1185">Reference proteome</keyword>
<keyword evidence="1" id="KW-0472">Membrane</keyword>
<keyword evidence="1" id="KW-1133">Transmembrane helix</keyword>
<keyword evidence="1" id="KW-0812">Transmembrane</keyword>
<accession>A0ABY4IDN3</accession>
<proteinExistence type="predicted"/>